<sequence length="235" mass="25873">MILPLRDSIPCIHRPYMTWAILAVTSAVYLFQAMLPPREFMEVVVEFGLIPAAVAGLDGLGGFVTYTFLHSGWWHAISNMWILWIFADNVEDVMGPWRFLIFYVLCGVIAGIAHVVANAGTPIPVVGASGAISGVLGAYFLLYPHARVTTFVFFFILRLPAALYLGGWFALQLFSAFREGGSGIAWWAHLGGFVAGLVLLPLFRVNRAIPATIPEPEAPPPPDDPKDPWARYRSK</sequence>
<feature type="transmembrane region" description="Helical" evidence="8">
    <location>
        <begin position="99"/>
        <end position="117"/>
    </location>
</feature>
<evidence type="ECO:0000259" key="9">
    <source>
        <dbReference type="Pfam" id="PF01694"/>
    </source>
</evidence>
<evidence type="ECO:0000256" key="7">
    <source>
        <dbReference type="SAM" id="MobiDB-lite"/>
    </source>
</evidence>
<feature type="transmembrane region" description="Helical" evidence="8">
    <location>
        <begin position="183"/>
        <end position="203"/>
    </location>
</feature>
<dbReference type="PANTHER" id="PTHR43731:SF14">
    <property type="entry name" value="PRESENILIN-ASSOCIATED RHOMBOID-LIKE PROTEIN, MITOCHONDRIAL"/>
    <property type="match status" value="1"/>
</dbReference>
<dbReference type="FunFam" id="1.20.1540.10:FF:000027">
    <property type="entry name" value="Rhomboid family intramembrane serine protease"/>
    <property type="match status" value="1"/>
</dbReference>
<comment type="similarity">
    <text evidence="2">Belongs to the peptidase S54 family.</text>
</comment>
<dbReference type="InterPro" id="IPR022764">
    <property type="entry name" value="Peptidase_S54_rhomboid_dom"/>
</dbReference>
<keyword evidence="6 8" id="KW-0472">Membrane</keyword>
<dbReference type="PANTHER" id="PTHR43731">
    <property type="entry name" value="RHOMBOID PROTEASE"/>
    <property type="match status" value="1"/>
</dbReference>
<protein>
    <submittedName>
        <fullName evidence="10">Rhomboid family protein</fullName>
    </submittedName>
</protein>
<evidence type="ECO:0000256" key="1">
    <source>
        <dbReference type="ARBA" id="ARBA00004141"/>
    </source>
</evidence>
<evidence type="ECO:0000256" key="5">
    <source>
        <dbReference type="ARBA" id="ARBA00022989"/>
    </source>
</evidence>
<reference evidence="10" key="1">
    <citation type="submission" date="2016-04" db="EMBL/GenBank/DDBJ databases">
        <authorList>
            <person name="Evans L.H."/>
            <person name="Alamgir A."/>
            <person name="Owens N."/>
            <person name="Weber N.D."/>
            <person name="Virtaneva K."/>
            <person name="Barbian K."/>
            <person name="Babar A."/>
            <person name="Rosenke K."/>
        </authorList>
    </citation>
    <scope>NUCLEOTIDE SEQUENCE</scope>
    <source>
        <strain evidence="10">86</strain>
    </source>
</reference>
<feature type="domain" description="Peptidase S54 rhomboid" evidence="9">
    <location>
        <begin position="63"/>
        <end position="202"/>
    </location>
</feature>
<evidence type="ECO:0000256" key="3">
    <source>
        <dbReference type="ARBA" id="ARBA00022692"/>
    </source>
</evidence>
<evidence type="ECO:0000256" key="2">
    <source>
        <dbReference type="ARBA" id="ARBA00009045"/>
    </source>
</evidence>
<feature type="transmembrane region" description="Helical" evidence="8">
    <location>
        <begin position="16"/>
        <end position="35"/>
    </location>
</feature>
<dbReference type="InterPro" id="IPR035952">
    <property type="entry name" value="Rhomboid-like_sf"/>
</dbReference>
<dbReference type="Gene3D" id="1.20.1540.10">
    <property type="entry name" value="Rhomboid-like"/>
    <property type="match status" value="1"/>
</dbReference>
<organism evidence="10">
    <name type="scientific">uncultured delta proteobacterium</name>
    <dbReference type="NCBI Taxonomy" id="34034"/>
    <lineage>
        <taxon>Bacteria</taxon>
        <taxon>Deltaproteobacteria</taxon>
        <taxon>environmental samples</taxon>
    </lineage>
</organism>
<evidence type="ECO:0000256" key="8">
    <source>
        <dbReference type="SAM" id="Phobius"/>
    </source>
</evidence>
<comment type="subcellular location">
    <subcellularLocation>
        <location evidence="1">Membrane</location>
        <topology evidence="1">Multi-pass membrane protein</topology>
    </subcellularLocation>
</comment>
<evidence type="ECO:0000256" key="4">
    <source>
        <dbReference type="ARBA" id="ARBA00022801"/>
    </source>
</evidence>
<keyword evidence="5 8" id="KW-1133">Transmembrane helix</keyword>
<feature type="region of interest" description="Disordered" evidence="7">
    <location>
        <begin position="214"/>
        <end position="235"/>
    </location>
</feature>
<evidence type="ECO:0000313" key="10">
    <source>
        <dbReference type="EMBL" id="SBV91823.1"/>
    </source>
</evidence>
<dbReference type="AlphaFoldDB" id="A0A212IX63"/>
<accession>A0A212IX63</accession>
<dbReference type="EMBL" id="FLUQ01000001">
    <property type="protein sequence ID" value="SBV91823.1"/>
    <property type="molecule type" value="Genomic_DNA"/>
</dbReference>
<feature type="compositionally biased region" description="Basic and acidic residues" evidence="7">
    <location>
        <begin position="223"/>
        <end position="235"/>
    </location>
</feature>
<proteinExistence type="inferred from homology"/>
<evidence type="ECO:0000256" key="6">
    <source>
        <dbReference type="ARBA" id="ARBA00023136"/>
    </source>
</evidence>
<dbReference type="SUPFAM" id="SSF144091">
    <property type="entry name" value="Rhomboid-like"/>
    <property type="match status" value="1"/>
</dbReference>
<feature type="transmembrane region" description="Helical" evidence="8">
    <location>
        <begin position="72"/>
        <end position="87"/>
    </location>
</feature>
<dbReference type="GO" id="GO:0016020">
    <property type="term" value="C:membrane"/>
    <property type="evidence" value="ECO:0007669"/>
    <property type="project" value="UniProtKB-SubCell"/>
</dbReference>
<keyword evidence="4" id="KW-0378">Hydrolase</keyword>
<keyword evidence="3 8" id="KW-0812">Transmembrane</keyword>
<dbReference type="Pfam" id="PF01694">
    <property type="entry name" value="Rhomboid"/>
    <property type="match status" value="1"/>
</dbReference>
<gene>
    <name evidence="10" type="ORF">KL86DPRO_10255</name>
</gene>
<feature type="transmembrane region" description="Helical" evidence="8">
    <location>
        <begin position="150"/>
        <end position="171"/>
    </location>
</feature>
<feature type="transmembrane region" description="Helical" evidence="8">
    <location>
        <begin position="123"/>
        <end position="143"/>
    </location>
</feature>
<dbReference type="GO" id="GO:0004252">
    <property type="term" value="F:serine-type endopeptidase activity"/>
    <property type="evidence" value="ECO:0007669"/>
    <property type="project" value="InterPro"/>
</dbReference>
<name>A0A212IX63_9DELT</name>
<dbReference type="InterPro" id="IPR050925">
    <property type="entry name" value="Rhomboid_protease_S54"/>
</dbReference>